<name>A0ABS4BCP8_9HYPH</name>
<proteinExistence type="predicted"/>
<evidence type="ECO:0000313" key="2">
    <source>
        <dbReference type="EMBL" id="MBP0614523.1"/>
    </source>
</evidence>
<evidence type="ECO:0000313" key="3">
    <source>
        <dbReference type="Proteomes" id="UP000678276"/>
    </source>
</evidence>
<dbReference type="Proteomes" id="UP000678276">
    <property type="component" value="Unassembled WGS sequence"/>
</dbReference>
<dbReference type="EMBL" id="JAGJCF010000001">
    <property type="protein sequence ID" value="MBP0614523.1"/>
    <property type="molecule type" value="Genomic_DNA"/>
</dbReference>
<sequence>MAADAHDLQNRIEALEATVNQLLKMLNERAEQEDELRGQIMQTTLINRRQSAANSILFSQAVGRLGMVIGVAEGRPITRAILKEQVDSLQAEIHPEFAEAAKLPMHNIRIFWTGEDDGLV</sequence>
<comment type="caution">
    <text evidence="2">The sequence shown here is derived from an EMBL/GenBank/DDBJ whole genome shotgun (WGS) entry which is preliminary data.</text>
</comment>
<dbReference type="RefSeq" id="WP_209592917.1">
    <property type="nucleotide sequence ID" value="NZ_JAGJCF010000001.1"/>
</dbReference>
<organism evidence="2 3">
    <name type="scientific">Jiella mangrovi</name>
    <dbReference type="NCBI Taxonomy" id="2821407"/>
    <lineage>
        <taxon>Bacteria</taxon>
        <taxon>Pseudomonadati</taxon>
        <taxon>Pseudomonadota</taxon>
        <taxon>Alphaproteobacteria</taxon>
        <taxon>Hyphomicrobiales</taxon>
        <taxon>Aurantimonadaceae</taxon>
        <taxon>Jiella</taxon>
    </lineage>
</organism>
<feature type="coiled-coil region" evidence="1">
    <location>
        <begin position="5"/>
        <end position="35"/>
    </location>
</feature>
<keyword evidence="3" id="KW-1185">Reference proteome</keyword>
<protein>
    <submittedName>
        <fullName evidence="2">Uncharacterized protein</fullName>
    </submittedName>
</protein>
<accession>A0ABS4BCP8</accession>
<keyword evidence="1" id="KW-0175">Coiled coil</keyword>
<reference evidence="2 3" key="1">
    <citation type="submission" date="2021-04" db="EMBL/GenBank/DDBJ databases">
        <title>Whole genome sequence of Jiella sp. KSK16Y-1.</title>
        <authorList>
            <person name="Tuo L."/>
        </authorList>
    </citation>
    <scope>NUCLEOTIDE SEQUENCE [LARGE SCALE GENOMIC DNA]</scope>
    <source>
        <strain evidence="2 3">KSK16Y-1</strain>
    </source>
</reference>
<evidence type="ECO:0000256" key="1">
    <source>
        <dbReference type="SAM" id="Coils"/>
    </source>
</evidence>
<gene>
    <name evidence="2" type="ORF">J6595_02910</name>
</gene>